<feature type="chain" id="PRO_5020443818" description="Terpene cyclase/mutase family protein" evidence="1">
    <location>
        <begin position="32"/>
        <end position="582"/>
    </location>
</feature>
<evidence type="ECO:0000313" key="2">
    <source>
        <dbReference type="EMBL" id="QBX54275.1"/>
    </source>
</evidence>
<dbReference type="PROSITE" id="PS51318">
    <property type="entry name" value="TAT"/>
    <property type="match status" value="1"/>
</dbReference>
<proteinExistence type="predicted"/>
<dbReference type="InterPro" id="IPR008930">
    <property type="entry name" value="Terpenoid_cyclase/PrenylTrfase"/>
</dbReference>
<protein>
    <recommendedName>
        <fullName evidence="4">Terpene cyclase/mutase family protein</fullName>
    </recommendedName>
</protein>
<keyword evidence="1" id="KW-0732">Signal</keyword>
<gene>
    <name evidence="2" type="ORF">EXE58_01505</name>
</gene>
<accession>A0A4P7IB67</accession>
<dbReference type="OrthoDB" id="4842970at2"/>
<dbReference type="RefSeq" id="WP_135266248.1">
    <property type="nucleotide sequence ID" value="NZ_CP038436.1"/>
</dbReference>
<dbReference type="KEGG" id="nsn:EXE58_01505"/>
<dbReference type="AlphaFoldDB" id="A0A4P7IB67"/>
<dbReference type="SUPFAM" id="SSF48239">
    <property type="entry name" value="Terpenoid cyclases/Protein prenyltransferases"/>
    <property type="match status" value="1"/>
</dbReference>
<name>A0A4P7IB67_9ACTN</name>
<organism evidence="2 3">
    <name type="scientific">Nocardioides seonyuensis</name>
    <dbReference type="NCBI Taxonomy" id="2518371"/>
    <lineage>
        <taxon>Bacteria</taxon>
        <taxon>Bacillati</taxon>
        <taxon>Actinomycetota</taxon>
        <taxon>Actinomycetes</taxon>
        <taxon>Propionibacteriales</taxon>
        <taxon>Nocardioidaceae</taxon>
        <taxon>Nocardioides</taxon>
    </lineage>
</organism>
<evidence type="ECO:0008006" key="4">
    <source>
        <dbReference type="Google" id="ProtNLM"/>
    </source>
</evidence>
<reference evidence="2 3" key="1">
    <citation type="submission" date="2019-03" db="EMBL/GenBank/DDBJ databases">
        <title>Three New Species of Nocardioides, Nocardioides euryhalodurans sp. nov., Nocardioides seonyuensis sp. nov. and Nocardioides eburneoflavus sp. nov. Iolated from Soil.</title>
        <authorList>
            <person name="Roh S.G."/>
            <person name="Lee C."/>
            <person name="Kim M.-K."/>
            <person name="Kim S.B."/>
        </authorList>
    </citation>
    <scope>NUCLEOTIDE SEQUENCE [LARGE SCALE GENOMIC DNA]</scope>
    <source>
        <strain evidence="2 3">MMS17-SY207-3</strain>
    </source>
</reference>
<dbReference type="InterPro" id="IPR006311">
    <property type="entry name" value="TAT_signal"/>
</dbReference>
<evidence type="ECO:0000313" key="3">
    <source>
        <dbReference type="Proteomes" id="UP000294853"/>
    </source>
</evidence>
<evidence type="ECO:0000256" key="1">
    <source>
        <dbReference type="SAM" id="SignalP"/>
    </source>
</evidence>
<dbReference type="EMBL" id="CP038436">
    <property type="protein sequence ID" value="QBX54275.1"/>
    <property type="molecule type" value="Genomic_DNA"/>
</dbReference>
<keyword evidence="3" id="KW-1185">Reference proteome</keyword>
<sequence>MSHRTSRVSVLAGIAALTLTTLVVATAPAQAHPAGDRAVTAGATWLEAQLTDGLVTGHYPDENGDPVTYTDHGLTADVAFALDEVGGYDAEVAAIADAVAPEVQGWYDSYGTIYTGSAAKATVLAQVAGQDPTSFGGQDLQAVVEGNVAASAPILGRVQNVGETDWQTQEPADSLNVISQGWAARALAGQGSALADEVEAFLLDQQCDAGFFRYGLTEDKTAPEQGCVDGVDTAHLDTTALTVVNLLATPSRSARADAAVQDAVAWLETQQAADGSFDVGGTEGVNANTTGLAAWALAEAGRTATAVEAASWVRGLQVADIAPCSTVLAAENGAVAYDAEALASSRTAKSITMLRDQFRRTTAQALPALALVPAGNGPLGVQVPATAPEKSAVSVTVSGLGAGEPGCVTLGTAAKPVLGTGGDVTVVLGLSAGAATYPVKVTAVDGSSATATVTATVLPAPAPSVQPVPAPSVGDVVTKRLVKVRKNRFALKVACEATAPCEGRILVRSKGKVVAKPGQRARRIVVAKKSYAVAPGQTRKVVLQVRKPARRVLAAGKVKVRAVAAAPGARRTTETFWLKKAR</sequence>
<dbReference type="Gene3D" id="1.50.10.20">
    <property type="match status" value="1"/>
</dbReference>
<feature type="signal peptide" evidence="1">
    <location>
        <begin position="1"/>
        <end position="31"/>
    </location>
</feature>
<dbReference type="Proteomes" id="UP000294853">
    <property type="component" value="Chromosome"/>
</dbReference>